<keyword evidence="8" id="KW-0378">Hydrolase</keyword>
<evidence type="ECO:0000256" key="13">
    <source>
        <dbReference type="ARBA" id="ARBA00038416"/>
    </source>
</evidence>
<keyword evidence="5" id="KW-0997">Cell inner membrane</keyword>
<dbReference type="PANTHER" id="PTHR43776">
    <property type="entry name" value="TRANSPORT ATP-BINDING PROTEIN"/>
    <property type="match status" value="1"/>
</dbReference>
<name>A0ABV9KPH3_9RHOB</name>
<evidence type="ECO:0000256" key="1">
    <source>
        <dbReference type="ARBA" id="ARBA00004417"/>
    </source>
</evidence>
<keyword evidence="19" id="KW-1185">Reference proteome</keyword>
<dbReference type="PROSITE" id="PS50893">
    <property type="entry name" value="ABC_TRANSPORTER_2"/>
    <property type="match status" value="1"/>
</dbReference>
<comment type="subunit">
    <text evidence="2">The complex is composed of two ATP-binding proteins (GsiA), two transmembrane proteins (GsiC and GsiD) and a solute-binding protein (GsiB).</text>
</comment>
<evidence type="ECO:0000313" key="19">
    <source>
        <dbReference type="Proteomes" id="UP001595973"/>
    </source>
</evidence>
<dbReference type="Pfam" id="PF08352">
    <property type="entry name" value="oligo_HPY"/>
    <property type="match status" value="1"/>
</dbReference>
<evidence type="ECO:0000256" key="3">
    <source>
        <dbReference type="ARBA" id="ARBA00022448"/>
    </source>
</evidence>
<evidence type="ECO:0000256" key="7">
    <source>
        <dbReference type="ARBA" id="ARBA00022741"/>
    </source>
</evidence>
<dbReference type="Proteomes" id="UP001595973">
    <property type="component" value="Unassembled WGS sequence"/>
</dbReference>
<keyword evidence="11" id="KW-0472">Membrane</keyword>
<dbReference type="GO" id="GO:0005524">
    <property type="term" value="F:ATP binding"/>
    <property type="evidence" value="ECO:0007669"/>
    <property type="project" value="UniProtKB-KW"/>
</dbReference>
<evidence type="ECO:0000256" key="16">
    <source>
        <dbReference type="ARBA" id="ARBA00047640"/>
    </source>
</evidence>
<evidence type="ECO:0000256" key="12">
    <source>
        <dbReference type="ARBA" id="ARBA00037530"/>
    </source>
</evidence>
<keyword evidence="3" id="KW-0813">Transport</keyword>
<keyword evidence="10" id="KW-1278">Translocase</keyword>
<evidence type="ECO:0000313" key="18">
    <source>
        <dbReference type="EMBL" id="MFC4671556.1"/>
    </source>
</evidence>
<keyword evidence="7" id="KW-0547">Nucleotide-binding</keyword>
<evidence type="ECO:0000256" key="4">
    <source>
        <dbReference type="ARBA" id="ARBA00022475"/>
    </source>
</evidence>
<evidence type="ECO:0000256" key="15">
    <source>
        <dbReference type="ARBA" id="ARBA00041187"/>
    </source>
</evidence>
<dbReference type="Gene3D" id="3.40.50.300">
    <property type="entry name" value="P-loop containing nucleotide triphosphate hydrolases"/>
    <property type="match status" value="1"/>
</dbReference>
<dbReference type="InterPro" id="IPR017871">
    <property type="entry name" value="ABC_transporter-like_CS"/>
</dbReference>
<gene>
    <name evidence="18" type="ORF">ACFO5X_23595</name>
</gene>
<evidence type="ECO:0000256" key="5">
    <source>
        <dbReference type="ARBA" id="ARBA00022519"/>
    </source>
</evidence>
<evidence type="ECO:0000259" key="17">
    <source>
        <dbReference type="PROSITE" id="PS50893"/>
    </source>
</evidence>
<evidence type="ECO:0000256" key="8">
    <source>
        <dbReference type="ARBA" id="ARBA00022801"/>
    </source>
</evidence>
<comment type="subcellular location">
    <subcellularLocation>
        <location evidence="1">Cell inner membrane</location>
        <topology evidence="1">Peripheral membrane protein</topology>
    </subcellularLocation>
</comment>
<evidence type="ECO:0000256" key="10">
    <source>
        <dbReference type="ARBA" id="ARBA00022967"/>
    </source>
</evidence>
<dbReference type="EMBL" id="JBHSGI010000033">
    <property type="protein sequence ID" value="MFC4671556.1"/>
    <property type="molecule type" value="Genomic_DNA"/>
</dbReference>
<keyword evidence="4" id="KW-1003">Cell membrane</keyword>
<dbReference type="Pfam" id="PF00005">
    <property type="entry name" value="ABC_tran"/>
    <property type="match status" value="1"/>
</dbReference>
<dbReference type="InterPro" id="IPR050319">
    <property type="entry name" value="ABC_transp_ATP-bind"/>
</dbReference>
<keyword evidence="6" id="KW-0677">Repeat</keyword>
<organism evidence="18 19">
    <name type="scientific">Seohaeicola nanhaiensis</name>
    <dbReference type="NCBI Taxonomy" id="1387282"/>
    <lineage>
        <taxon>Bacteria</taxon>
        <taxon>Pseudomonadati</taxon>
        <taxon>Pseudomonadota</taxon>
        <taxon>Alphaproteobacteria</taxon>
        <taxon>Rhodobacterales</taxon>
        <taxon>Roseobacteraceae</taxon>
        <taxon>Seohaeicola</taxon>
    </lineage>
</organism>
<dbReference type="NCBIfam" id="TIGR01727">
    <property type="entry name" value="oligo_HPY"/>
    <property type="match status" value="1"/>
</dbReference>
<evidence type="ECO:0000256" key="14">
    <source>
        <dbReference type="ARBA" id="ARBA00039050"/>
    </source>
</evidence>
<keyword evidence="9 18" id="KW-0067">ATP-binding</keyword>
<dbReference type="PROSITE" id="PS00211">
    <property type="entry name" value="ABC_TRANSPORTER_1"/>
    <property type="match status" value="1"/>
</dbReference>
<dbReference type="InterPro" id="IPR013563">
    <property type="entry name" value="Oligopep_ABC_C"/>
</dbReference>
<dbReference type="CDD" id="cd03257">
    <property type="entry name" value="ABC_NikE_OppD_transporters"/>
    <property type="match status" value="1"/>
</dbReference>
<dbReference type="SUPFAM" id="SSF52540">
    <property type="entry name" value="P-loop containing nucleoside triphosphate hydrolases"/>
    <property type="match status" value="1"/>
</dbReference>
<feature type="domain" description="ABC transporter" evidence="17">
    <location>
        <begin position="9"/>
        <end position="264"/>
    </location>
</feature>
<reference evidence="19" key="1">
    <citation type="journal article" date="2019" name="Int. J. Syst. Evol. Microbiol.">
        <title>The Global Catalogue of Microorganisms (GCM) 10K type strain sequencing project: providing services to taxonomists for standard genome sequencing and annotation.</title>
        <authorList>
            <consortium name="The Broad Institute Genomics Platform"/>
            <consortium name="The Broad Institute Genome Sequencing Center for Infectious Disease"/>
            <person name="Wu L."/>
            <person name="Ma J."/>
        </authorList>
    </citation>
    <scope>NUCLEOTIDE SEQUENCE [LARGE SCALE GENOMIC DNA]</scope>
    <source>
        <strain evidence="19">CGMCC 4.7283</strain>
    </source>
</reference>
<proteinExistence type="inferred from homology"/>
<dbReference type="InterPro" id="IPR003439">
    <property type="entry name" value="ABC_transporter-like_ATP-bd"/>
</dbReference>
<comment type="function">
    <text evidence="12">Part of the ABC transporter complex GsiABCD involved in glutathione import. Responsible for energy coupling to the transport system.</text>
</comment>
<dbReference type="InterPro" id="IPR027417">
    <property type="entry name" value="P-loop_NTPase"/>
</dbReference>
<dbReference type="PANTHER" id="PTHR43776:SF15">
    <property type="entry name" value="GLUTATHIONE IMPORT ATP-BINDING PROTEIN GSIA"/>
    <property type="match status" value="1"/>
</dbReference>
<evidence type="ECO:0000256" key="2">
    <source>
        <dbReference type="ARBA" id="ARBA00011469"/>
    </source>
</evidence>
<dbReference type="EC" id="7.4.2.10" evidence="14"/>
<evidence type="ECO:0000256" key="11">
    <source>
        <dbReference type="ARBA" id="ARBA00023136"/>
    </source>
</evidence>
<comment type="similarity">
    <text evidence="13">Belongs to the ABC transporter superfamily. Glutathione importer (TC 3.A.1.5.11) family.</text>
</comment>
<evidence type="ECO:0000256" key="6">
    <source>
        <dbReference type="ARBA" id="ARBA00022737"/>
    </source>
</evidence>
<protein>
    <recommendedName>
        <fullName evidence="15">Glutathione import ATP-binding protein GsiA</fullName>
        <ecNumber evidence="14">7.4.2.10</ecNumber>
    </recommendedName>
</protein>
<comment type="caution">
    <text evidence="18">The sequence shown here is derived from an EMBL/GenBank/DDBJ whole genome shotgun (WGS) entry which is preliminary data.</text>
</comment>
<comment type="catalytic activity">
    <reaction evidence="16">
        <text>glutathione(out) + ATP + H2O = glutathione(in) + ADP + phosphate + H(+)</text>
        <dbReference type="Rhea" id="RHEA:29791"/>
        <dbReference type="ChEBI" id="CHEBI:15377"/>
        <dbReference type="ChEBI" id="CHEBI:15378"/>
        <dbReference type="ChEBI" id="CHEBI:30616"/>
        <dbReference type="ChEBI" id="CHEBI:43474"/>
        <dbReference type="ChEBI" id="CHEBI:57925"/>
        <dbReference type="ChEBI" id="CHEBI:456216"/>
        <dbReference type="EC" id="7.4.2.10"/>
    </reaction>
</comment>
<sequence>MSRHTDTYLSIDNVSKIFGPRLTMGERIVRGALRKPAPPSLTAVSHVSLTLAKGQTLGLVGESGCGKSTLGRVIAGIYAPTSGSVMVDGLKVMEDGRKITTAVQTVFQDPFASLDPRMKVGEAVAEGPIAHGIVSRADSRAHVEKWFSRVGLDPTLAGRYPHQFSGGQRQRIAIARALAMNPKLLICDEPVASLDVSIQAQVINLFLELRRELDLTCVFISHDLSVVRHVSDRVAVMYLGRIVELGETRQVFNRPSHPYTAALLDSVPRIAAEGEVLMEVKPISGEIPSPLNPPPGCHFTPRCPRATAECSAKIPPLRIVAPGQSAACHHAEAQKAEPERAEV</sequence>
<accession>A0ABV9KPH3</accession>
<dbReference type="SMART" id="SM00382">
    <property type="entry name" value="AAA"/>
    <property type="match status" value="1"/>
</dbReference>
<dbReference type="InterPro" id="IPR003593">
    <property type="entry name" value="AAA+_ATPase"/>
</dbReference>
<dbReference type="RefSeq" id="WP_380722200.1">
    <property type="nucleotide sequence ID" value="NZ_JBHSGI010000033.1"/>
</dbReference>
<evidence type="ECO:0000256" key="9">
    <source>
        <dbReference type="ARBA" id="ARBA00022840"/>
    </source>
</evidence>